<evidence type="ECO:0000313" key="1">
    <source>
        <dbReference type="EMBL" id="MEX3935071.1"/>
    </source>
</evidence>
<comment type="caution">
    <text evidence="1">The sequence shown here is derived from an EMBL/GenBank/DDBJ whole genome shotgun (WGS) entry which is preliminary data.</text>
</comment>
<sequence>MNDIIKQATEYAFERVKKGFEFEVERATWVAVIEVAPRAVAATLGISSIGGHVVVVAGCVAVLSCVVVCRRRGSRPPVQEEVNEYR</sequence>
<name>A0ACC6U5W9_9BURK</name>
<keyword evidence="2" id="KW-1185">Reference proteome</keyword>
<dbReference type="Proteomes" id="UP001558850">
    <property type="component" value="Unassembled WGS sequence"/>
</dbReference>
<reference evidence="1" key="1">
    <citation type="submission" date="2024-07" db="EMBL/GenBank/DDBJ databases">
        <title>A survey of Mimosa microsymbionts across Brazilian biomes reveals a high diversity of Paraburkholderia nodulating endemic species, but also that Cupriavidus is common as a symbiont of widespread species.</title>
        <authorList>
            <person name="Rouws L."/>
            <person name="Barauna A."/>
            <person name="Beukes C."/>
            <person name="Rouws J.R.C."/>
            <person name="De Faria S.M."/>
            <person name="Gross E."/>
            <person name="Bueno Dos Reis Junior F."/>
            <person name="Simon M.F."/>
            <person name="Maluk M."/>
            <person name="Odee D.W."/>
            <person name="Kenicer G."/>
            <person name="Young J.P.W."/>
            <person name="Reis V.M."/>
            <person name="Zilli J."/>
            <person name="James E.K."/>
        </authorList>
    </citation>
    <scope>NUCLEOTIDE SEQUENCE</scope>
    <source>
        <strain evidence="1">EG181B</strain>
    </source>
</reference>
<dbReference type="EMBL" id="JBFRCH010000017">
    <property type="protein sequence ID" value="MEX3935071.1"/>
    <property type="molecule type" value="Genomic_DNA"/>
</dbReference>
<proteinExistence type="predicted"/>
<accession>A0ACC6U5W9</accession>
<evidence type="ECO:0000313" key="2">
    <source>
        <dbReference type="Proteomes" id="UP001558850"/>
    </source>
</evidence>
<organism evidence="1 2">
    <name type="scientific">Paraburkholderia phymatum</name>
    <dbReference type="NCBI Taxonomy" id="148447"/>
    <lineage>
        <taxon>Bacteria</taxon>
        <taxon>Pseudomonadati</taxon>
        <taxon>Pseudomonadota</taxon>
        <taxon>Betaproteobacteria</taxon>
        <taxon>Burkholderiales</taxon>
        <taxon>Burkholderiaceae</taxon>
        <taxon>Paraburkholderia</taxon>
    </lineage>
</organism>
<protein>
    <submittedName>
        <fullName evidence="1">Uncharacterized protein</fullName>
    </submittedName>
</protein>
<gene>
    <name evidence="1" type="ORF">AB4Y32_25315</name>
</gene>